<dbReference type="EMBL" id="MN988521">
    <property type="protein sequence ID" value="QIG71230.1"/>
    <property type="molecule type" value="Genomic_DNA"/>
</dbReference>
<evidence type="ECO:0000313" key="1">
    <source>
        <dbReference type="EMBL" id="QIG71230.1"/>
    </source>
</evidence>
<proteinExistence type="predicted"/>
<organism evidence="1 2">
    <name type="scientific">Rhizobium phage RHph_TM30</name>
    <dbReference type="NCBI Taxonomy" id="2509764"/>
    <lineage>
        <taxon>Viruses</taxon>
        <taxon>Duplodnaviria</taxon>
        <taxon>Heunggongvirae</taxon>
        <taxon>Uroviricota</taxon>
        <taxon>Caudoviricetes</taxon>
        <taxon>Kleczkowskaviridae</taxon>
        <taxon>Cuauhnahuacvirus</taxon>
        <taxon>Cuauhnahuacvirus TM30</taxon>
    </lineage>
</organism>
<keyword evidence="2" id="KW-1185">Reference proteome</keyword>
<sequence length="63" mass="7450">MVYHATEAHRMACQYANEMTDIEYPDVARASDTSDSHEYWLKMYDEKILEQMKKSVMEENNNG</sequence>
<evidence type="ECO:0000313" key="2">
    <source>
        <dbReference type="Proteomes" id="UP000629603"/>
    </source>
</evidence>
<accession>A0A7S5RAV2</accession>
<dbReference type="Proteomes" id="UP000629603">
    <property type="component" value="Segment"/>
</dbReference>
<reference evidence="1 2" key="1">
    <citation type="submission" date="2020-01" db="EMBL/GenBank/DDBJ databases">
        <title>Patterns of diversity and host range of bacteriophage communities associated with bean-nodulatin bacteria.</title>
        <authorList>
            <person name="Vann Cauwenberghe J."/>
            <person name="Santamaria R.I."/>
            <person name="Bustos P."/>
            <person name="Juarez S."/>
            <person name="Gonzalez V."/>
        </authorList>
    </citation>
    <scope>NUCLEOTIDE SEQUENCE [LARGE SCALE GENOMIC DNA]</scope>
</reference>
<gene>
    <name evidence="1" type="ORF">EVB93_123</name>
</gene>
<name>A0A7S5RAV2_9CAUD</name>
<protein>
    <submittedName>
        <fullName evidence="1">Uncharacterized protein</fullName>
    </submittedName>
</protein>